<dbReference type="Gene3D" id="2.160.20.10">
    <property type="entry name" value="Single-stranded right-handed beta-helix, Pectin lyase-like"/>
    <property type="match status" value="1"/>
</dbReference>
<dbReference type="InterPro" id="IPR052063">
    <property type="entry name" value="Polysaccharide_Lyase_1"/>
</dbReference>
<gene>
    <name evidence="5" type="ORF">Mucpa_7094</name>
</gene>
<feature type="region of interest" description="Disordered" evidence="3">
    <location>
        <begin position="367"/>
        <end position="410"/>
    </location>
</feature>
<name>H1Y9V4_9SPHI</name>
<organism evidence="5 6">
    <name type="scientific">Mucilaginibacter paludis DSM 18603</name>
    <dbReference type="NCBI Taxonomy" id="714943"/>
    <lineage>
        <taxon>Bacteria</taxon>
        <taxon>Pseudomonadati</taxon>
        <taxon>Bacteroidota</taxon>
        <taxon>Sphingobacteriia</taxon>
        <taxon>Sphingobacteriales</taxon>
        <taxon>Sphingobacteriaceae</taxon>
        <taxon>Mucilaginibacter</taxon>
    </lineage>
</organism>
<dbReference type="PANTHER" id="PTHR42970:SF1">
    <property type="entry name" value="PECTATE LYASE C-RELATED"/>
    <property type="match status" value="1"/>
</dbReference>
<dbReference type="InterPro" id="IPR011050">
    <property type="entry name" value="Pectin_lyase_fold/virulence"/>
</dbReference>
<feature type="chain" id="PRO_5003557608" description="Pectate lyase" evidence="4">
    <location>
        <begin position="21"/>
        <end position="432"/>
    </location>
</feature>
<sequence>MLKSIYLTSCLSCLTILTFAQQLAFPGAEGFGRFATGGRGGTVYRVTHLGDTGAGSFRDAVSQPNRTVVFDVGGVIKIKDKILVSPHVTIAGQTAPGDGIVVYGNGVGFSTDDITRYMRFRGSITMPRGACTVTADNATNVIFDHVTIEWGRWDNLHIKGTSNITLQYCLIGEPIDPQRFGALFEDPRNVTVHHCLWIDNHSRNPKAKAGIEYVNNVIYNWGVNGLVGGHSGADHFQDIIGNYFIAGPNSGHAFLGMFTTTDHVYHSGNYIDMNRDGVLNGVKVSDTDFVSKRVKPAIVVDSNSLKGASLRIEPNFKRTVKVDDAAVAYQLVLKEAGASLHRDAVDTRIIGYLRSLGTAGQIFKTEADAGGQGEMKNGTPPTDTDADGIPDAWEKSNKLNPNKAGDAQLIGKDGYSNLERYLNGPAIKQAKK</sequence>
<keyword evidence="2" id="KW-0325">Glycoprotein</keyword>
<dbReference type="Proteomes" id="UP000002774">
    <property type="component" value="Chromosome"/>
</dbReference>
<evidence type="ECO:0000256" key="3">
    <source>
        <dbReference type="SAM" id="MobiDB-lite"/>
    </source>
</evidence>
<dbReference type="eggNOG" id="COG3866">
    <property type="taxonomic scope" value="Bacteria"/>
</dbReference>
<evidence type="ECO:0000256" key="2">
    <source>
        <dbReference type="ARBA" id="ARBA00023180"/>
    </source>
</evidence>
<dbReference type="PANTHER" id="PTHR42970">
    <property type="entry name" value="PECTATE LYASE C-RELATED"/>
    <property type="match status" value="1"/>
</dbReference>
<dbReference type="STRING" id="714943.Mucpa_7094"/>
<keyword evidence="6" id="KW-1185">Reference proteome</keyword>
<dbReference type="AlphaFoldDB" id="H1Y9V4"/>
<feature type="signal peptide" evidence="4">
    <location>
        <begin position="1"/>
        <end position="20"/>
    </location>
</feature>
<dbReference type="SUPFAM" id="SSF51126">
    <property type="entry name" value="Pectin lyase-like"/>
    <property type="match status" value="1"/>
</dbReference>
<dbReference type="GO" id="GO:0046872">
    <property type="term" value="F:metal ion binding"/>
    <property type="evidence" value="ECO:0007669"/>
    <property type="project" value="UniProtKB-KW"/>
</dbReference>
<accession>H1Y9V4</accession>
<reference evidence="5" key="1">
    <citation type="submission" date="2011-09" db="EMBL/GenBank/DDBJ databases">
        <title>The permanent draft genome of Mucilaginibacter paludis DSM 18603.</title>
        <authorList>
            <consortium name="US DOE Joint Genome Institute (JGI-PGF)"/>
            <person name="Lucas S."/>
            <person name="Han J."/>
            <person name="Lapidus A."/>
            <person name="Bruce D."/>
            <person name="Goodwin L."/>
            <person name="Pitluck S."/>
            <person name="Peters L."/>
            <person name="Kyrpides N."/>
            <person name="Mavromatis K."/>
            <person name="Ivanova N."/>
            <person name="Mikhailova N."/>
            <person name="Held B."/>
            <person name="Detter J.C."/>
            <person name="Tapia R."/>
            <person name="Han C."/>
            <person name="Land M."/>
            <person name="Hauser L."/>
            <person name="Markowitz V."/>
            <person name="Cheng J.-F."/>
            <person name="Hugenholtz P."/>
            <person name="Woyke T."/>
            <person name="Wu D."/>
            <person name="Tindall B."/>
            <person name="Brambilla E."/>
            <person name="Klenk H.-P."/>
            <person name="Eisen J.A."/>
        </authorList>
    </citation>
    <scope>NUCLEOTIDE SEQUENCE [LARGE SCALE GENOMIC DNA]</scope>
    <source>
        <strain evidence="5">DSM 18603</strain>
    </source>
</reference>
<dbReference type="EMBL" id="CM001403">
    <property type="protein sequence ID" value="EHQ31137.1"/>
    <property type="molecule type" value="Genomic_DNA"/>
</dbReference>
<protein>
    <recommendedName>
        <fullName evidence="7">Pectate lyase</fullName>
    </recommendedName>
</protein>
<evidence type="ECO:0000313" key="5">
    <source>
        <dbReference type="EMBL" id="EHQ31137.1"/>
    </source>
</evidence>
<evidence type="ECO:0008006" key="7">
    <source>
        <dbReference type="Google" id="ProtNLM"/>
    </source>
</evidence>
<proteinExistence type="predicted"/>
<dbReference type="HOGENOM" id="CLU_016764_1_1_10"/>
<keyword evidence="4" id="KW-0732">Signal</keyword>
<evidence type="ECO:0000256" key="4">
    <source>
        <dbReference type="SAM" id="SignalP"/>
    </source>
</evidence>
<dbReference type="RefSeq" id="WP_008513368.1">
    <property type="nucleotide sequence ID" value="NZ_CM001403.1"/>
</dbReference>
<dbReference type="InterPro" id="IPR012334">
    <property type="entry name" value="Pectin_lyas_fold"/>
</dbReference>
<evidence type="ECO:0000256" key="1">
    <source>
        <dbReference type="ARBA" id="ARBA00022723"/>
    </source>
</evidence>
<dbReference type="OrthoDB" id="9814380at2"/>
<keyword evidence="1" id="KW-0479">Metal-binding</keyword>
<evidence type="ECO:0000313" key="6">
    <source>
        <dbReference type="Proteomes" id="UP000002774"/>
    </source>
</evidence>